<organism evidence="2 3">
    <name type="scientific">Pseudoalteromonas gelatinilytica</name>
    <dbReference type="NCBI Taxonomy" id="1703256"/>
    <lineage>
        <taxon>Bacteria</taxon>
        <taxon>Pseudomonadati</taxon>
        <taxon>Pseudomonadota</taxon>
        <taxon>Gammaproteobacteria</taxon>
        <taxon>Alteromonadales</taxon>
        <taxon>Pseudoalteromonadaceae</taxon>
        <taxon>Pseudoalteromonas</taxon>
    </lineage>
</organism>
<keyword evidence="1" id="KW-0812">Transmembrane</keyword>
<proteinExistence type="predicted"/>
<reference evidence="3" key="1">
    <citation type="journal article" date="2019" name="Int. J. Syst. Evol. Microbiol.">
        <title>The Global Catalogue of Microorganisms (GCM) 10K type strain sequencing project: providing services to taxonomists for standard genome sequencing and annotation.</title>
        <authorList>
            <consortium name="The Broad Institute Genomics Platform"/>
            <consortium name="The Broad Institute Genome Sequencing Center for Infectious Disease"/>
            <person name="Wu L."/>
            <person name="Ma J."/>
        </authorList>
    </citation>
    <scope>NUCLEOTIDE SEQUENCE [LARGE SCALE GENOMIC DNA]</scope>
    <source>
        <strain evidence="3">CGMCC 1.15394</strain>
    </source>
</reference>
<evidence type="ECO:0000313" key="3">
    <source>
        <dbReference type="Proteomes" id="UP000638462"/>
    </source>
</evidence>
<protein>
    <submittedName>
        <fullName evidence="2">Uncharacterized protein</fullName>
    </submittedName>
</protein>
<dbReference type="EMBL" id="BMIT01000026">
    <property type="protein sequence ID" value="GGF11972.1"/>
    <property type="molecule type" value="Genomic_DNA"/>
</dbReference>
<evidence type="ECO:0000313" key="2">
    <source>
        <dbReference type="EMBL" id="GGF11972.1"/>
    </source>
</evidence>
<feature type="transmembrane region" description="Helical" evidence="1">
    <location>
        <begin position="6"/>
        <end position="35"/>
    </location>
</feature>
<evidence type="ECO:0000256" key="1">
    <source>
        <dbReference type="SAM" id="Phobius"/>
    </source>
</evidence>
<keyword evidence="1" id="KW-0472">Membrane</keyword>
<keyword evidence="1" id="KW-1133">Transmembrane helix</keyword>
<dbReference type="Proteomes" id="UP000638462">
    <property type="component" value="Unassembled WGS sequence"/>
</dbReference>
<name>A0ABQ1UA01_9GAMM</name>
<dbReference type="RefSeq" id="WP_188731371.1">
    <property type="nucleotide sequence ID" value="NZ_BMIT01000026.1"/>
</dbReference>
<feature type="transmembrane region" description="Helical" evidence="1">
    <location>
        <begin position="81"/>
        <end position="102"/>
    </location>
</feature>
<gene>
    <name evidence="2" type="ORF">GCM10008027_41040</name>
</gene>
<keyword evidence="3" id="KW-1185">Reference proteome</keyword>
<feature type="transmembrane region" description="Helical" evidence="1">
    <location>
        <begin position="42"/>
        <end position="61"/>
    </location>
</feature>
<accession>A0ABQ1UA01</accession>
<comment type="caution">
    <text evidence="2">The sequence shown here is derived from an EMBL/GenBank/DDBJ whole genome shotgun (WGS) entry which is preliminary data.</text>
</comment>
<sequence length="116" mass="12897">MLAEWVLLILSGIFLGAFMGVTTFLLIFISSMYIFNRADSDITVFVTLIVIVFMLFAYYGFSLVNFLEAAQPLDTPAVESVVRVAPFILAHIAFVTFAYLGTHLGKFVFSKKLLGN</sequence>